<dbReference type="AlphaFoldDB" id="A0A7C3J490"/>
<dbReference type="InterPro" id="IPR011991">
    <property type="entry name" value="ArsR-like_HTH"/>
</dbReference>
<dbReference type="EMBL" id="DSTX01000005">
    <property type="protein sequence ID" value="HFK20357.1"/>
    <property type="molecule type" value="Genomic_DNA"/>
</dbReference>
<name>A0A7C3J490_9CREN</name>
<comment type="caution">
    <text evidence="2">The sequence shown here is derived from an EMBL/GenBank/DDBJ whole genome shotgun (WGS) entry which is preliminary data.</text>
</comment>
<gene>
    <name evidence="2" type="ORF">ENS19_03660</name>
</gene>
<dbReference type="CDD" id="cd00090">
    <property type="entry name" value="HTH_ARSR"/>
    <property type="match status" value="1"/>
</dbReference>
<feature type="transmembrane region" description="Helical" evidence="1">
    <location>
        <begin position="101"/>
        <end position="120"/>
    </location>
</feature>
<accession>A0A7C3J490</accession>
<feature type="transmembrane region" description="Helical" evidence="1">
    <location>
        <begin position="195"/>
        <end position="214"/>
    </location>
</feature>
<feature type="transmembrane region" description="Helical" evidence="1">
    <location>
        <begin position="140"/>
        <end position="160"/>
    </location>
</feature>
<protein>
    <submittedName>
        <fullName evidence="2">ArsR family transcriptional regulator</fullName>
    </submittedName>
</protein>
<evidence type="ECO:0000313" key="2">
    <source>
        <dbReference type="EMBL" id="HFK20357.1"/>
    </source>
</evidence>
<keyword evidence="1" id="KW-1133">Transmembrane helix</keyword>
<feature type="transmembrane region" description="Helical" evidence="1">
    <location>
        <begin position="226"/>
        <end position="243"/>
    </location>
</feature>
<keyword evidence="1" id="KW-0812">Transmembrane</keyword>
<sequence>MGDVLKNPHRLKILEILSQKRVASIKEIADALGLSLPTVYYHLELLKGCVSKTARGEFEITEEGLRLYTESLKKRASPRSIAGAPFVYSFFSSAARRPSRFLPAALAVAALEYLICRALLFEPRLIGFSRSLQIEALPFVVPLNILIVFAILEAMAFAVTKRTGGELPLLIGVILSRMPLWLALIDPLLGLNSSYFSIALLAVSQLISIYLLSASISLSKGIRQEVSIMMCLVLLYLNLLLGTF</sequence>
<dbReference type="InterPro" id="IPR036388">
    <property type="entry name" value="WH-like_DNA-bd_sf"/>
</dbReference>
<keyword evidence="1" id="KW-0472">Membrane</keyword>
<evidence type="ECO:0000256" key="1">
    <source>
        <dbReference type="SAM" id="Phobius"/>
    </source>
</evidence>
<organism evidence="2">
    <name type="scientific">Candidatus Methanomethylicus mesodigestus</name>
    <dbReference type="NCBI Taxonomy" id="1867258"/>
    <lineage>
        <taxon>Archaea</taxon>
        <taxon>Thermoproteota</taxon>
        <taxon>Methanosuratincolia</taxon>
        <taxon>Candidatus Methanomethylicales</taxon>
        <taxon>Candidatus Methanomethylicaceae</taxon>
        <taxon>Candidatus Methanomethylicus</taxon>
    </lineage>
</organism>
<dbReference type="Pfam" id="PF12840">
    <property type="entry name" value="HTH_20"/>
    <property type="match status" value="1"/>
</dbReference>
<reference evidence="2" key="1">
    <citation type="journal article" date="2020" name="mSystems">
        <title>Genome- and Community-Level Interaction Insights into Carbon Utilization and Element Cycling Functions of Hydrothermarchaeota in Hydrothermal Sediment.</title>
        <authorList>
            <person name="Zhou Z."/>
            <person name="Liu Y."/>
            <person name="Xu W."/>
            <person name="Pan J."/>
            <person name="Luo Z.H."/>
            <person name="Li M."/>
        </authorList>
    </citation>
    <scope>NUCLEOTIDE SEQUENCE [LARGE SCALE GENOMIC DNA]</scope>
    <source>
        <strain evidence="2">SpSt-468</strain>
    </source>
</reference>
<feature type="transmembrane region" description="Helical" evidence="1">
    <location>
        <begin position="167"/>
        <end position="189"/>
    </location>
</feature>
<dbReference type="InterPro" id="IPR036390">
    <property type="entry name" value="WH_DNA-bd_sf"/>
</dbReference>
<dbReference type="Gene3D" id="1.10.10.10">
    <property type="entry name" value="Winged helix-like DNA-binding domain superfamily/Winged helix DNA-binding domain"/>
    <property type="match status" value="1"/>
</dbReference>
<proteinExistence type="predicted"/>
<dbReference type="SUPFAM" id="SSF46785">
    <property type="entry name" value="Winged helix' DNA-binding domain"/>
    <property type="match status" value="1"/>
</dbReference>